<evidence type="ECO:0000256" key="1">
    <source>
        <dbReference type="SAM" id="MobiDB-lite"/>
    </source>
</evidence>
<dbReference type="PATRIC" id="fig|518642.7.peg.4179"/>
<organism evidence="2 3">
    <name type="scientific">Streptomyces nanshensis</name>
    <dbReference type="NCBI Taxonomy" id="518642"/>
    <lineage>
        <taxon>Bacteria</taxon>
        <taxon>Bacillati</taxon>
        <taxon>Actinomycetota</taxon>
        <taxon>Actinomycetes</taxon>
        <taxon>Kitasatosporales</taxon>
        <taxon>Streptomycetaceae</taxon>
        <taxon>Streptomyces</taxon>
    </lineage>
</organism>
<evidence type="ECO:0000313" key="2">
    <source>
        <dbReference type="EMBL" id="OEV16007.1"/>
    </source>
</evidence>
<dbReference type="EMBL" id="LJGZ01000105">
    <property type="protein sequence ID" value="OEV16007.1"/>
    <property type="molecule type" value="Genomic_DNA"/>
</dbReference>
<feature type="region of interest" description="Disordered" evidence="1">
    <location>
        <begin position="42"/>
        <end position="74"/>
    </location>
</feature>
<keyword evidence="3" id="KW-1185">Reference proteome</keyword>
<feature type="non-terminal residue" evidence="2">
    <location>
        <position position="1"/>
    </location>
</feature>
<evidence type="ECO:0008006" key="4">
    <source>
        <dbReference type="Google" id="ProtNLM"/>
    </source>
</evidence>
<name>A0A1E7LIH8_9ACTN</name>
<accession>A0A1E7LIH8</accession>
<sequence>TGASERGRGHGLGLTVAQGQAGVLGARPTFANAPDGGAIATLDLAPERPEGPEGPRRPEGPKRPEGPRRPAAAD</sequence>
<dbReference type="Proteomes" id="UP000175971">
    <property type="component" value="Unassembled WGS sequence"/>
</dbReference>
<proteinExistence type="predicted"/>
<dbReference type="AlphaFoldDB" id="A0A1E7LIH8"/>
<comment type="caution">
    <text evidence="2">The sequence shown here is derived from an EMBL/GenBank/DDBJ whole genome shotgun (WGS) entry which is preliminary data.</text>
</comment>
<reference evidence="2 3" key="1">
    <citation type="journal article" date="2016" name="Front. Microbiol.">
        <title>Comparative Genomics Analysis of Streptomyces Species Reveals Their Adaptation to the Marine Environment and Their Diversity at the Genomic Level.</title>
        <authorList>
            <person name="Tian X."/>
            <person name="Zhang Z."/>
            <person name="Yang T."/>
            <person name="Chen M."/>
            <person name="Li J."/>
            <person name="Chen F."/>
            <person name="Yang J."/>
            <person name="Li W."/>
            <person name="Zhang B."/>
            <person name="Zhang Z."/>
            <person name="Wu J."/>
            <person name="Zhang C."/>
            <person name="Long L."/>
            <person name="Xiao J."/>
        </authorList>
    </citation>
    <scope>NUCLEOTIDE SEQUENCE [LARGE SCALE GENOMIC DNA]</scope>
    <source>
        <strain evidence="2 3">SCSIO M10372</strain>
    </source>
</reference>
<evidence type="ECO:0000313" key="3">
    <source>
        <dbReference type="Proteomes" id="UP000175971"/>
    </source>
</evidence>
<feature type="compositionally biased region" description="Basic and acidic residues" evidence="1">
    <location>
        <begin position="45"/>
        <end position="68"/>
    </location>
</feature>
<protein>
    <recommendedName>
        <fullName evidence="4">Histidine kinase</fullName>
    </recommendedName>
</protein>
<gene>
    <name evidence="2" type="ORF">AN221_34950</name>
</gene>